<protein>
    <submittedName>
        <fullName evidence="5">LIM domain only 7b</fullName>
    </submittedName>
</protein>
<feature type="compositionally biased region" description="Polar residues" evidence="2">
    <location>
        <begin position="452"/>
        <end position="476"/>
    </location>
</feature>
<dbReference type="Gene3D" id="2.30.42.10">
    <property type="match status" value="1"/>
</dbReference>
<dbReference type="InterPro" id="IPR036872">
    <property type="entry name" value="CH_dom_sf"/>
</dbReference>
<dbReference type="InterPro" id="IPR036034">
    <property type="entry name" value="PDZ_sf"/>
</dbReference>
<evidence type="ECO:0000256" key="2">
    <source>
        <dbReference type="SAM" id="MobiDB-lite"/>
    </source>
</evidence>
<dbReference type="Pfam" id="PF00595">
    <property type="entry name" value="PDZ"/>
    <property type="match status" value="1"/>
</dbReference>
<feature type="region of interest" description="Disordered" evidence="2">
    <location>
        <begin position="422"/>
        <end position="476"/>
    </location>
</feature>
<organism evidence="5">
    <name type="scientific">Iconisemion striatum</name>
    <dbReference type="NCBI Taxonomy" id="60296"/>
    <lineage>
        <taxon>Eukaryota</taxon>
        <taxon>Metazoa</taxon>
        <taxon>Chordata</taxon>
        <taxon>Craniata</taxon>
        <taxon>Vertebrata</taxon>
        <taxon>Euteleostomi</taxon>
        <taxon>Actinopterygii</taxon>
        <taxon>Neopterygii</taxon>
        <taxon>Teleostei</taxon>
        <taxon>Neoteleostei</taxon>
        <taxon>Acanthomorphata</taxon>
        <taxon>Ovalentaria</taxon>
        <taxon>Atherinomorphae</taxon>
        <taxon>Cyprinodontiformes</taxon>
        <taxon>Nothobranchiidae</taxon>
        <taxon>Iconisemion</taxon>
    </lineage>
</organism>
<dbReference type="AlphaFoldDB" id="A0A1A7WWR8"/>
<reference evidence="5" key="1">
    <citation type="submission" date="2016-05" db="EMBL/GenBank/DDBJ databases">
        <authorList>
            <person name="Lavstsen T."/>
            <person name="Jespersen J.S."/>
        </authorList>
    </citation>
    <scope>NUCLEOTIDE SEQUENCE</scope>
    <source>
        <tissue evidence="5">Brain</tissue>
    </source>
</reference>
<dbReference type="CDD" id="cd00136">
    <property type="entry name" value="PDZ_canonical"/>
    <property type="match status" value="1"/>
</dbReference>
<evidence type="ECO:0000259" key="3">
    <source>
        <dbReference type="PROSITE" id="PS50021"/>
    </source>
</evidence>
<dbReference type="SMART" id="SM00228">
    <property type="entry name" value="PDZ"/>
    <property type="match status" value="1"/>
</dbReference>
<feature type="coiled-coil region" evidence="1">
    <location>
        <begin position="481"/>
        <end position="520"/>
    </location>
</feature>
<evidence type="ECO:0000259" key="4">
    <source>
        <dbReference type="PROSITE" id="PS50106"/>
    </source>
</evidence>
<feature type="region of interest" description="Disordered" evidence="2">
    <location>
        <begin position="231"/>
        <end position="256"/>
    </location>
</feature>
<keyword evidence="1" id="KW-0175">Coiled coil</keyword>
<dbReference type="PRINTS" id="PR00888">
    <property type="entry name" value="SM22CALPONIN"/>
</dbReference>
<evidence type="ECO:0000256" key="1">
    <source>
        <dbReference type="SAM" id="Coils"/>
    </source>
</evidence>
<dbReference type="FunFam" id="1.10.418.10:FF:000038">
    <property type="entry name" value="LIM and calponin homology domains-containing protein 1"/>
    <property type="match status" value="1"/>
</dbReference>
<feature type="domain" description="PDZ" evidence="4">
    <location>
        <begin position="272"/>
        <end position="351"/>
    </location>
</feature>
<dbReference type="PANTHER" id="PTHR46767:SF2">
    <property type="entry name" value="LIM DOMAIN 7B"/>
    <property type="match status" value="1"/>
</dbReference>
<dbReference type="EMBL" id="HADW01008763">
    <property type="protein sequence ID" value="SBP10163.1"/>
    <property type="molecule type" value="Transcribed_RNA"/>
</dbReference>
<dbReference type="SMART" id="SM00033">
    <property type="entry name" value="CH"/>
    <property type="match status" value="1"/>
</dbReference>
<dbReference type="GO" id="GO:0023051">
    <property type="term" value="P:regulation of signaling"/>
    <property type="evidence" value="ECO:0007669"/>
    <property type="project" value="InterPro"/>
</dbReference>
<dbReference type="Gene3D" id="1.10.418.10">
    <property type="entry name" value="Calponin-like domain"/>
    <property type="match status" value="1"/>
</dbReference>
<dbReference type="InterPro" id="IPR001715">
    <property type="entry name" value="CH_dom"/>
</dbReference>
<dbReference type="PROSITE" id="PS50021">
    <property type="entry name" value="CH"/>
    <property type="match status" value="1"/>
</dbReference>
<evidence type="ECO:0000313" key="5">
    <source>
        <dbReference type="EMBL" id="SBP10163.1"/>
    </source>
</evidence>
<feature type="compositionally biased region" description="Basic and acidic residues" evidence="2">
    <location>
        <begin position="614"/>
        <end position="625"/>
    </location>
</feature>
<dbReference type="InterPro" id="IPR029978">
    <property type="entry name" value="LMO-7"/>
</dbReference>
<sequence length="797" mass="89680">MEWRQQSSVSCADAFDEAQRRIEEVTGKSFGCNDFRAALENGVLLCDLINQLKPGVIRRLNRLSTPIAGLDNVNVFLKACGKLGLNESQLFHPGDLQDLSTRVTLRKDESQRRLKNVLITIYWLGRKAQLETFYDARPFGTNQSRVSSLPRFYSADDSRGLLLKSEKENSPPSSPRVSLKRQTAAANLRGQYQASIRQKKASQARLNGSKQREISTVGFSKQTSLQTSILPHQSSTQKLAQPTKLQSSNYKNSTFPSTTNYSQVDYSDMRVSLTLKPNSVPDFGFQTHWGSTGVRVKFIQPGGPAELCQLRVDDEIVAVDGAAVACLTYSQWKDRMTSSLETGSLTMDIRRYGKKDWSTIRDGHPNQPVQSRKTLNLTAAAPVLIGYTDRHANSVAPPETADRQGSKFNWQTDHAVQNKDMDGALSENSHSSRSKDNINVAKTNQKRRADFFNQTGGSESAISDLQVPSLNPSTSNWLWDREEDRRRQEKWQEEQERLLQEQYQRDQERLEAEWQRAQQDALEGKTSQENLLELSSAPERFTSSLFYVNGLTKKSREDDQSPDQVDLKDAAIKRQSSAQNCRNTENDWAEGSCGFTRLSPAHRALSLSTPALSEPHKPPGVDQRRRFGRSMSKAERERQQILEEMKKRTQLLTDNSWIRQRSNSFHKEPIDVAACMKRRDLRLYESLDNLETLHHSPDMAATFTYPRPHSAAGGYGVPTRNAASRYSTGSMLSQKSTHTDSSHLASAWAATDILEEQRLESRSVSETGSPTVITAISYSGPLVLSPCDQYDVLQIEE</sequence>
<name>A0A1A7WWR8_9TELE</name>
<dbReference type="PROSITE" id="PS50106">
    <property type="entry name" value="PDZ"/>
    <property type="match status" value="1"/>
</dbReference>
<feature type="region of interest" description="Disordered" evidence="2">
    <location>
        <begin position="608"/>
        <end position="633"/>
    </location>
</feature>
<proteinExistence type="predicted"/>
<dbReference type="InterPro" id="IPR003096">
    <property type="entry name" value="SM22_calponin"/>
</dbReference>
<gene>
    <name evidence="5" type="primary">LMO7B</name>
</gene>
<dbReference type="GO" id="GO:0030155">
    <property type="term" value="P:regulation of cell adhesion"/>
    <property type="evidence" value="ECO:0007669"/>
    <property type="project" value="InterPro"/>
</dbReference>
<dbReference type="InterPro" id="IPR001478">
    <property type="entry name" value="PDZ"/>
</dbReference>
<dbReference type="Pfam" id="PF00307">
    <property type="entry name" value="CH"/>
    <property type="match status" value="1"/>
</dbReference>
<accession>A0A1A7WWR8</accession>
<dbReference type="SUPFAM" id="SSF50156">
    <property type="entry name" value="PDZ domain-like"/>
    <property type="match status" value="1"/>
</dbReference>
<feature type="domain" description="Calponin-homology (CH)" evidence="3">
    <location>
        <begin position="12"/>
        <end position="129"/>
    </location>
</feature>
<dbReference type="SUPFAM" id="SSF47576">
    <property type="entry name" value="Calponin-homology domain, CH-domain"/>
    <property type="match status" value="1"/>
</dbReference>
<dbReference type="PANTHER" id="PTHR46767">
    <property type="entry name" value="LIM DOMAIN ONLY PROTEIN 7"/>
    <property type="match status" value="1"/>
</dbReference>
<reference evidence="5" key="2">
    <citation type="submission" date="2016-06" db="EMBL/GenBank/DDBJ databases">
        <title>The genome of a short-lived fish provides insights into sex chromosome evolution and the genetic control of aging.</title>
        <authorList>
            <person name="Reichwald K."/>
            <person name="Felder M."/>
            <person name="Petzold A."/>
            <person name="Koch P."/>
            <person name="Groth M."/>
            <person name="Platzer M."/>
        </authorList>
    </citation>
    <scope>NUCLEOTIDE SEQUENCE</scope>
    <source>
        <tissue evidence="5">Brain</tissue>
    </source>
</reference>